<dbReference type="PANTHER" id="PTHR23517">
    <property type="entry name" value="RESISTANCE PROTEIN MDTM, PUTATIVE-RELATED-RELATED"/>
    <property type="match status" value="1"/>
</dbReference>
<dbReference type="InterPro" id="IPR020846">
    <property type="entry name" value="MFS_dom"/>
</dbReference>
<evidence type="ECO:0000256" key="7">
    <source>
        <dbReference type="SAM" id="Phobius"/>
    </source>
</evidence>
<comment type="caution">
    <text evidence="9">The sequence shown here is derived from an EMBL/GenBank/DDBJ whole genome shotgun (WGS) entry which is preliminary data.</text>
</comment>
<name>A0A401IT63_9LACO</name>
<reference evidence="9 10" key="1">
    <citation type="journal article" date="2019" name="Int. J. Syst. Evol. Microbiol.">
        <title>Lactobacillus salitolerans sp. nov., a novel lactic acid bacterium isolated from spent mushroom substrates.</title>
        <authorList>
            <person name="Tohno M."/>
            <person name="Tanizawa Y."/>
            <person name="Kojima Y."/>
            <person name="Sakamoto M."/>
            <person name="Nakamura Y."/>
            <person name="Ohkuma M."/>
            <person name="Kobayashi H."/>
        </authorList>
    </citation>
    <scope>NUCLEOTIDE SEQUENCE [LARGE SCALE GENOMIC DNA]</scope>
    <source>
        <strain evidence="9 10">YK43</strain>
    </source>
</reference>
<dbReference type="EMBL" id="BFFP01000016">
    <property type="protein sequence ID" value="GBG94697.1"/>
    <property type="molecule type" value="Genomic_DNA"/>
</dbReference>
<feature type="transmembrane region" description="Helical" evidence="7">
    <location>
        <begin position="194"/>
        <end position="217"/>
    </location>
</feature>
<feature type="transmembrane region" description="Helical" evidence="7">
    <location>
        <begin position="268"/>
        <end position="289"/>
    </location>
</feature>
<dbReference type="InterPro" id="IPR050171">
    <property type="entry name" value="MFS_Transporters"/>
</dbReference>
<evidence type="ECO:0000256" key="1">
    <source>
        <dbReference type="ARBA" id="ARBA00004651"/>
    </source>
</evidence>
<keyword evidence="3" id="KW-1003">Cell membrane</keyword>
<feature type="transmembrane region" description="Helical" evidence="7">
    <location>
        <begin position="237"/>
        <end position="256"/>
    </location>
</feature>
<dbReference type="InterPro" id="IPR011701">
    <property type="entry name" value="MFS"/>
</dbReference>
<keyword evidence="10" id="KW-1185">Reference proteome</keyword>
<keyword evidence="6 7" id="KW-0472">Membrane</keyword>
<dbReference type="InterPro" id="IPR036259">
    <property type="entry name" value="MFS_trans_sf"/>
</dbReference>
<sequence length="389" mass="42649">MKNKFVLLADMFVNMGIGLIMPITTLFVHNSLGKSLVVAGYVLLGFSGAMTLGNLAGGRMFDAWNQKATMYTGGGLVVGALCLLAAFPVWPLYPILLAFYGFGLGILNSAVNGYLAFLQKSDANIFNNGYWFANIGMAISTLLAGYLFDINIRLIFGLAALLFTTTVVLIRLKFQDFSVKQTAPQLTQGSHKEFSNLLAIFLVCLIMITIWICYEQWNSNVSVLMTDMGISVRKYSMLFTISTVEILVLQPILTRLFSNTFRSDKMRVVLGVIFFACSYLTIASAQLYWQFVLGITFVSVGEILALTAIPILLNRYATDRDRGTIQSLGSLSGSLGRALGPLSGGWLITMLGYDKTFIVFFGAHLLLLVLLAFIRRPAGASQVTNEQKG</sequence>
<evidence type="ECO:0000313" key="9">
    <source>
        <dbReference type="EMBL" id="GBG94697.1"/>
    </source>
</evidence>
<evidence type="ECO:0000256" key="2">
    <source>
        <dbReference type="ARBA" id="ARBA00022448"/>
    </source>
</evidence>
<keyword evidence="4 7" id="KW-0812">Transmembrane</keyword>
<protein>
    <submittedName>
        <fullName evidence="9">Major facilitator superfamily transporter</fullName>
    </submittedName>
</protein>
<feature type="transmembrane region" description="Helical" evidence="7">
    <location>
        <begin position="357"/>
        <end position="374"/>
    </location>
</feature>
<feature type="transmembrane region" description="Helical" evidence="7">
    <location>
        <begin position="96"/>
        <end position="117"/>
    </location>
</feature>
<organism evidence="9 10">
    <name type="scientific">Ligilactobacillus salitolerans</name>
    <dbReference type="NCBI Taxonomy" id="1808352"/>
    <lineage>
        <taxon>Bacteria</taxon>
        <taxon>Bacillati</taxon>
        <taxon>Bacillota</taxon>
        <taxon>Bacilli</taxon>
        <taxon>Lactobacillales</taxon>
        <taxon>Lactobacillaceae</taxon>
        <taxon>Ligilactobacillus</taxon>
    </lineage>
</organism>
<dbReference type="PROSITE" id="PS50850">
    <property type="entry name" value="MFS"/>
    <property type="match status" value="1"/>
</dbReference>
<gene>
    <name evidence="9" type="ORF">LFYK43_11560</name>
</gene>
<evidence type="ECO:0000256" key="4">
    <source>
        <dbReference type="ARBA" id="ARBA00022692"/>
    </source>
</evidence>
<accession>A0A401IT63</accession>
<dbReference type="SUPFAM" id="SSF103473">
    <property type="entry name" value="MFS general substrate transporter"/>
    <property type="match status" value="1"/>
</dbReference>
<dbReference type="PANTHER" id="PTHR23517:SF10">
    <property type="entry name" value="MAJOR FACILITATOR SUPERFAMILY (MFS) PROFILE DOMAIN-CONTAINING PROTEIN"/>
    <property type="match status" value="1"/>
</dbReference>
<feature type="transmembrane region" description="Helical" evidence="7">
    <location>
        <begin position="38"/>
        <end position="56"/>
    </location>
</feature>
<keyword evidence="5 7" id="KW-1133">Transmembrane helix</keyword>
<dbReference type="GO" id="GO:0022857">
    <property type="term" value="F:transmembrane transporter activity"/>
    <property type="evidence" value="ECO:0007669"/>
    <property type="project" value="InterPro"/>
</dbReference>
<dbReference type="Pfam" id="PF07690">
    <property type="entry name" value="MFS_1"/>
    <property type="match status" value="2"/>
</dbReference>
<proteinExistence type="predicted"/>
<evidence type="ECO:0000256" key="3">
    <source>
        <dbReference type="ARBA" id="ARBA00022475"/>
    </source>
</evidence>
<feature type="transmembrane region" description="Helical" evidence="7">
    <location>
        <begin position="68"/>
        <end position="90"/>
    </location>
</feature>
<evidence type="ECO:0000313" key="10">
    <source>
        <dbReference type="Proteomes" id="UP000286848"/>
    </source>
</evidence>
<comment type="subcellular location">
    <subcellularLocation>
        <location evidence="1">Cell membrane</location>
        <topology evidence="1">Multi-pass membrane protein</topology>
    </subcellularLocation>
</comment>
<feature type="domain" description="Major facilitator superfamily (MFS) profile" evidence="8">
    <location>
        <begin position="152"/>
        <end position="389"/>
    </location>
</feature>
<dbReference type="Proteomes" id="UP000286848">
    <property type="component" value="Unassembled WGS sequence"/>
</dbReference>
<evidence type="ECO:0000256" key="5">
    <source>
        <dbReference type="ARBA" id="ARBA00022989"/>
    </source>
</evidence>
<dbReference type="GO" id="GO:0005886">
    <property type="term" value="C:plasma membrane"/>
    <property type="evidence" value="ECO:0007669"/>
    <property type="project" value="UniProtKB-SubCell"/>
</dbReference>
<feature type="transmembrane region" description="Helical" evidence="7">
    <location>
        <begin position="154"/>
        <end position="174"/>
    </location>
</feature>
<dbReference type="AlphaFoldDB" id="A0A401IT63"/>
<evidence type="ECO:0000259" key="8">
    <source>
        <dbReference type="PROSITE" id="PS50850"/>
    </source>
</evidence>
<feature type="transmembrane region" description="Helical" evidence="7">
    <location>
        <begin position="129"/>
        <end position="148"/>
    </location>
</feature>
<feature type="transmembrane region" description="Helical" evidence="7">
    <location>
        <begin position="295"/>
        <end position="313"/>
    </location>
</feature>
<keyword evidence="2" id="KW-0813">Transport</keyword>
<dbReference type="Gene3D" id="1.20.1250.20">
    <property type="entry name" value="MFS general substrate transporter like domains"/>
    <property type="match status" value="2"/>
</dbReference>
<dbReference type="RefSeq" id="WP_124976344.1">
    <property type="nucleotide sequence ID" value="NZ_BFFP01000016.1"/>
</dbReference>
<evidence type="ECO:0000256" key="6">
    <source>
        <dbReference type="ARBA" id="ARBA00023136"/>
    </source>
</evidence>
<feature type="transmembrane region" description="Helical" evidence="7">
    <location>
        <begin position="12"/>
        <end position="32"/>
    </location>
</feature>